<gene>
    <name evidence="2" type="ORF">B7463_g11655</name>
</gene>
<evidence type="ECO:0000313" key="2">
    <source>
        <dbReference type="EMBL" id="RFU24682.1"/>
    </source>
</evidence>
<evidence type="ECO:0000313" key="3">
    <source>
        <dbReference type="Proteomes" id="UP000258309"/>
    </source>
</evidence>
<dbReference type="STRING" id="5539.A0A3E2GUH6"/>
<feature type="region of interest" description="Disordered" evidence="1">
    <location>
        <begin position="84"/>
        <end position="111"/>
    </location>
</feature>
<feature type="non-terminal residue" evidence="2">
    <location>
        <position position="1"/>
    </location>
</feature>
<proteinExistence type="predicted"/>
<dbReference type="SUPFAM" id="SSF48208">
    <property type="entry name" value="Six-hairpin glycosidases"/>
    <property type="match status" value="1"/>
</dbReference>
<sequence>MNTNLTRFKEAMNQVYGPLPSTIGDTESWIVPAKAGGFKGRYLWTDAFGVVNFITLYQETQEDRYLSIAKKLVRAVHDIQGRARDGKSRLPGATDEDPLGGGLRIGKEDATGPDGDGQYHHYLTLWMFALNRLSIVSKEPKYNTQAIHLAKAIHNPFFVGKSTDHPRMVWKIAVDMSKPLTTSEGNLDPIDGYITMRILQASARSDDPRLKEEIEDYRRVMERKGGGFVSDDMLDLGMSLWSAQWLWDKEEWAADLENRCLKRVGKLLSQGPHWCELRFYRLAFRDFGACMGIKCSPEASSNLKEQAEELINKWEVALASTPGELKPITQVMYAAALIPGAFKRRSMRDEPELR</sequence>
<protein>
    <submittedName>
        <fullName evidence="2">Uncharacterized protein</fullName>
    </submittedName>
</protein>
<evidence type="ECO:0000256" key="1">
    <source>
        <dbReference type="SAM" id="MobiDB-lite"/>
    </source>
</evidence>
<dbReference type="InterPro" id="IPR008928">
    <property type="entry name" value="6-hairpin_glycosidase_sf"/>
</dbReference>
<dbReference type="OMA" id="AFGVVNF"/>
<dbReference type="OrthoDB" id="302966at2759"/>
<keyword evidence="3" id="KW-1185">Reference proteome</keyword>
<reference evidence="2 3" key="1">
    <citation type="submission" date="2018-05" db="EMBL/GenBank/DDBJ databases">
        <title>Draft genome sequence of Scytalidium lignicola DSM 105466, a ubiquitous saprotrophic fungus.</title>
        <authorList>
            <person name="Buettner E."/>
            <person name="Gebauer A.M."/>
            <person name="Hofrichter M."/>
            <person name="Liers C."/>
            <person name="Kellner H."/>
        </authorList>
    </citation>
    <scope>NUCLEOTIDE SEQUENCE [LARGE SCALE GENOMIC DNA]</scope>
    <source>
        <strain evidence="2 3">DSM 105466</strain>
    </source>
</reference>
<dbReference type="GO" id="GO:0005975">
    <property type="term" value="P:carbohydrate metabolic process"/>
    <property type="evidence" value="ECO:0007669"/>
    <property type="project" value="InterPro"/>
</dbReference>
<comment type="caution">
    <text evidence="2">The sequence shown here is derived from an EMBL/GenBank/DDBJ whole genome shotgun (WGS) entry which is preliminary data.</text>
</comment>
<dbReference type="EMBL" id="NCSJ02000414">
    <property type="protein sequence ID" value="RFU24682.1"/>
    <property type="molecule type" value="Genomic_DNA"/>
</dbReference>
<name>A0A3E2GUH6_SCYLI</name>
<accession>A0A3E2GUH6</accession>
<organism evidence="2 3">
    <name type="scientific">Scytalidium lignicola</name>
    <name type="common">Hyphomycete</name>
    <dbReference type="NCBI Taxonomy" id="5539"/>
    <lineage>
        <taxon>Eukaryota</taxon>
        <taxon>Fungi</taxon>
        <taxon>Dikarya</taxon>
        <taxon>Ascomycota</taxon>
        <taxon>Pezizomycotina</taxon>
        <taxon>Leotiomycetes</taxon>
        <taxon>Leotiomycetes incertae sedis</taxon>
        <taxon>Scytalidium</taxon>
    </lineage>
</organism>
<dbReference type="Proteomes" id="UP000258309">
    <property type="component" value="Unassembled WGS sequence"/>
</dbReference>
<dbReference type="AlphaFoldDB" id="A0A3E2GUH6"/>
<feature type="non-terminal residue" evidence="2">
    <location>
        <position position="354"/>
    </location>
</feature>